<organism evidence="3 4">
    <name type="scientific">Symbiodinium microadriaticum</name>
    <name type="common">Dinoflagellate</name>
    <name type="synonym">Zooxanthella microadriatica</name>
    <dbReference type="NCBI Taxonomy" id="2951"/>
    <lineage>
        <taxon>Eukaryota</taxon>
        <taxon>Sar</taxon>
        <taxon>Alveolata</taxon>
        <taxon>Dinophyceae</taxon>
        <taxon>Suessiales</taxon>
        <taxon>Symbiodiniaceae</taxon>
        <taxon>Symbiodinium</taxon>
    </lineage>
</organism>
<comment type="similarity">
    <text evidence="1">Belongs to the 5'-nucleotidase family.</text>
</comment>
<dbReference type="PANTHER" id="PTHR11575:SF48">
    <property type="entry name" value="5'-NUCLEOTIDASE"/>
    <property type="match status" value="1"/>
</dbReference>
<dbReference type="GO" id="GO:0016787">
    <property type="term" value="F:hydrolase activity"/>
    <property type="evidence" value="ECO:0007669"/>
    <property type="project" value="InterPro"/>
</dbReference>
<dbReference type="Gene3D" id="3.90.780.10">
    <property type="entry name" value="5'-Nucleotidase, C-terminal domain"/>
    <property type="match status" value="1"/>
</dbReference>
<reference evidence="3 4" key="1">
    <citation type="submission" date="2016-02" db="EMBL/GenBank/DDBJ databases">
        <title>Genome analysis of coral dinoflagellate symbionts highlights evolutionary adaptations to a symbiotic lifestyle.</title>
        <authorList>
            <person name="Aranda M."/>
            <person name="Li Y."/>
            <person name="Liew Y.J."/>
            <person name="Baumgarten S."/>
            <person name="Simakov O."/>
            <person name="Wilson M."/>
            <person name="Piel J."/>
            <person name="Ashoor H."/>
            <person name="Bougouffa S."/>
            <person name="Bajic V.B."/>
            <person name="Ryu T."/>
            <person name="Ravasi T."/>
            <person name="Bayer T."/>
            <person name="Micklem G."/>
            <person name="Kim H."/>
            <person name="Bhak J."/>
            <person name="Lajeunesse T.C."/>
            <person name="Voolstra C.R."/>
        </authorList>
    </citation>
    <scope>NUCLEOTIDE SEQUENCE [LARGE SCALE GENOMIC DNA]</scope>
    <source>
        <strain evidence="3 4">CCMP2467</strain>
    </source>
</reference>
<dbReference type="EMBL" id="LSRX01000208">
    <property type="protein sequence ID" value="OLQ04521.1"/>
    <property type="molecule type" value="Genomic_DNA"/>
</dbReference>
<dbReference type="SUPFAM" id="SSF55816">
    <property type="entry name" value="5'-nucleotidase (syn. UDP-sugar hydrolase), C-terminal domain"/>
    <property type="match status" value="1"/>
</dbReference>
<dbReference type="InterPro" id="IPR008334">
    <property type="entry name" value="5'-Nucleotdase_C"/>
</dbReference>
<feature type="domain" description="5'-Nucleotidase C-terminal" evidence="2">
    <location>
        <begin position="37"/>
        <end position="194"/>
    </location>
</feature>
<dbReference type="InterPro" id="IPR006179">
    <property type="entry name" value="5_nucleotidase/apyrase"/>
</dbReference>
<keyword evidence="4" id="KW-1185">Reference proteome</keyword>
<accession>A0A1Q9EAU0</accession>
<dbReference type="AlphaFoldDB" id="A0A1Q9EAU0"/>
<dbReference type="PANTHER" id="PTHR11575">
    <property type="entry name" value="5'-NUCLEOTIDASE-RELATED"/>
    <property type="match status" value="1"/>
</dbReference>
<gene>
    <name evidence="3" type="primary">yfkN</name>
    <name evidence="3" type="ORF">AK812_SmicGene12377</name>
</gene>
<evidence type="ECO:0000259" key="2">
    <source>
        <dbReference type="Pfam" id="PF02872"/>
    </source>
</evidence>
<dbReference type="GO" id="GO:0009166">
    <property type="term" value="P:nucleotide catabolic process"/>
    <property type="evidence" value="ECO:0007669"/>
    <property type="project" value="InterPro"/>
</dbReference>
<protein>
    <submittedName>
        <fullName evidence="3">Trifunctional nucleotide phosphoesterase protein YfkN</fullName>
    </submittedName>
</protein>
<dbReference type="Proteomes" id="UP000186817">
    <property type="component" value="Unassembled WGS sequence"/>
</dbReference>
<name>A0A1Q9EAU0_SYMMI</name>
<evidence type="ECO:0000256" key="1">
    <source>
        <dbReference type="ARBA" id="ARBA00006654"/>
    </source>
</evidence>
<dbReference type="Pfam" id="PF02872">
    <property type="entry name" value="5_nucleotid_C"/>
    <property type="match status" value="1"/>
</dbReference>
<sequence length="280" mass="30651">MTWEPSDQGQLRSAKDPEMKIFVDGCMSKLGAAMDLVVGATAVDLDSRFASIRTKETNIGNFVTDVMRHALKADVAMLNSGTLRADAVIEQGEIKVRDLVNLLPMLDELCLLQLSGAQVLEALENSVSQYPRLEGRFAQVSGVSFQFDAAKPPNQRIVEGSVRIGPDLLDLEKNYKLCTKDYLRQGKDGYDVFRDGICLADGETAGILPSLVRDCFANLDMLNGESDTGVAKRSSTFNAMRMMETFSPSKVGDGPEMLKRYAIYPTVEAASVHKEHSTSV</sequence>
<proteinExistence type="inferred from homology"/>
<evidence type="ECO:0000313" key="3">
    <source>
        <dbReference type="EMBL" id="OLQ04521.1"/>
    </source>
</evidence>
<comment type="caution">
    <text evidence="3">The sequence shown here is derived from an EMBL/GenBank/DDBJ whole genome shotgun (WGS) entry which is preliminary data.</text>
</comment>
<evidence type="ECO:0000313" key="4">
    <source>
        <dbReference type="Proteomes" id="UP000186817"/>
    </source>
</evidence>
<dbReference type="InterPro" id="IPR036907">
    <property type="entry name" value="5'-Nucleotdase_C_sf"/>
</dbReference>
<dbReference type="OrthoDB" id="10252235at2759"/>